<dbReference type="Proteomes" id="UP000285456">
    <property type="component" value="Unassembled WGS sequence"/>
</dbReference>
<dbReference type="InterPro" id="IPR004681">
    <property type="entry name" value="TRAP_DctM"/>
</dbReference>
<proteinExistence type="predicted"/>
<keyword evidence="2" id="KW-1003">Cell membrane</keyword>
<gene>
    <name evidence="10" type="ORF">D1B32_18255</name>
</gene>
<dbReference type="GO" id="GO:0022857">
    <property type="term" value="F:transmembrane transporter activity"/>
    <property type="evidence" value="ECO:0007669"/>
    <property type="project" value="TreeGrafter"/>
</dbReference>
<keyword evidence="5 7" id="KW-1133">Transmembrane helix</keyword>
<reference evidence="10 11" key="1">
    <citation type="journal article" date="2007" name="Int. J. Syst. Evol. Microbiol.">
        <title>Oceanobacillus profundus sp. nov., isolated from a deep-sea sediment core.</title>
        <authorList>
            <person name="Kim Y.G."/>
            <person name="Choi D.H."/>
            <person name="Hyun S."/>
            <person name="Cho B.C."/>
        </authorList>
    </citation>
    <scope>NUCLEOTIDE SEQUENCE [LARGE SCALE GENOMIC DNA]</scope>
    <source>
        <strain evidence="10 11">DSM 18246</strain>
    </source>
</reference>
<evidence type="ECO:0000256" key="2">
    <source>
        <dbReference type="ARBA" id="ARBA00022475"/>
    </source>
</evidence>
<evidence type="ECO:0000256" key="4">
    <source>
        <dbReference type="ARBA" id="ARBA00022692"/>
    </source>
</evidence>
<evidence type="ECO:0000259" key="9">
    <source>
        <dbReference type="Pfam" id="PF06808"/>
    </source>
</evidence>
<evidence type="ECO:0000313" key="10">
    <source>
        <dbReference type="EMBL" id="RHW30256.1"/>
    </source>
</evidence>
<dbReference type="PROSITE" id="PS51257">
    <property type="entry name" value="PROKAR_LIPOPROTEIN"/>
    <property type="match status" value="1"/>
</dbReference>
<evidence type="ECO:0000313" key="11">
    <source>
        <dbReference type="Proteomes" id="UP000285456"/>
    </source>
</evidence>
<keyword evidence="6 7" id="KW-0472">Membrane</keyword>
<feature type="chain" id="PRO_5019397148" evidence="8">
    <location>
        <begin position="28"/>
        <end position="103"/>
    </location>
</feature>
<sequence length="103" mass="10782">MKKKALTLISVLLFVAMILAACGGSSAGMDPVHFGVVLILALGIGLVTPPVGSVLFVGSAIGRISIEKSAKAMLPFYGVMFLVLLLVAYIPEFSLFLPNLFGQ</sequence>
<dbReference type="InterPro" id="IPR010656">
    <property type="entry name" value="DctM"/>
</dbReference>
<dbReference type="EMBL" id="QWEH01000015">
    <property type="protein sequence ID" value="RHW30256.1"/>
    <property type="molecule type" value="Genomic_DNA"/>
</dbReference>
<dbReference type="PANTHER" id="PTHR33362">
    <property type="entry name" value="SIALIC ACID TRAP TRANSPORTER PERMEASE PROTEIN SIAT-RELATED"/>
    <property type="match status" value="1"/>
</dbReference>
<accession>A0A417YCG5</accession>
<dbReference type="OrthoDB" id="9785600at2"/>
<organism evidence="10 11">
    <name type="scientific">Oceanobacillus profundus</name>
    <dbReference type="NCBI Taxonomy" id="372463"/>
    <lineage>
        <taxon>Bacteria</taxon>
        <taxon>Bacillati</taxon>
        <taxon>Bacillota</taxon>
        <taxon>Bacilli</taxon>
        <taxon>Bacillales</taxon>
        <taxon>Bacillaceae</taxon>
        <taxon>Oceanobacillus</taxon>
    </lineage>
</organism>
<evidence type="ECO:0000256" key="1">
    <source>
        <dbReference type="ARBA" id="ARBA00004429"/>
    </source>
</evidence>
<keyword evidence="3" id="KW-0997">Cell inner membrane</keyword>
<keyword evidence="11" id="KW-1185">Reference proteome</keyword>
<evidence type="ECO:0000256" key="8">
    <source>
        <dbReference type="SAM" id="SignalP"/>
    </source>
</evidence>
<evidence type="ECO:0000256" key="5">
    <source>
        <dbReference type="ARBA" id="ARBA00022989"/>
    </source>
</evidence>
<dbReference type="GO" id="GO:0005886">
    <property type="term" value="C:plasma membrane"/>
    <property type="evidence" value="ECO:0007669"/>
    <property type="project" value="UniProtKB-SubCell"/>
</dbReference>
<keyword evidence="4 7" id="KW-0812">Transmembrane</keyword>
<feature type="transmembrane region" description="Helical" evidence="7">
    <location>
        <begin position="74"/>
        <end position="91"/>
    </location>
</feature>
<dbReference type="PANTHER" id="PTHR33362:SF2">
    <property type="entry name" value="TRAP TRANSPORTER LARGE PERMEASE PROTEIN"/>
    <property type="match status" value="1"/>
</dbReference>
<evidence type="ECO:0000256" key="7">
    <source>
        <dbReference type="SAM" id="Phobius"/>
    </source>
</evidence>
<dbReference type="Pfam" id="PF06808">
    <property type="entry name" value="DctM"/>
    <property type="match status" value="1"/>
</dbReference>
<keyword evidence="8" id="KW-0732">Signal</keyword>
<feature type="signal peptide" evidence="8">
    <location>
        <begin position="1"/>
        <end position="27"/>
    </location>
</feature>
<feature type="domain" description="TRAP C4-dicarboxylate transport system permease DctM subunit" evidence="9">
    <location>
        <begin position="6"/>
        <end position="93"/>
    </location>
</feature>
<name>A0A417YCG5_9BACI</name>
<comment type="caution">
    <text evidence="10">The sequence shown here is derived from an EMBL/GenBank/DDBJ whole genome shotgun (WGS) entry which is preliminary data.</text>
</comment>
<evidence type="ECO:0000256" key="3">
    <source>
        <dbReference type="ARBA" id="ARBA00022519"/>
    </source>
</evidence>
<protein>
    <submittedName>
        <fullName evidence="10">TRAP transporter large permease subunit</fullName>
    </submittedName>
</protein>
<feature type="transmembrane region" description="Helical" evidence="7">
    <location>
        <begin position="36"/>
        <end position="62"/>
    </location>
</feature>
<evidence type="ECO:0000256" key="6">
    <source>
        <dbReference type="ARBA" id="ARBA00023136"/>
    </source>
</evidence>
<dbReference type="AlphaFoldDB" id="A0A417YCG5"/>
<dbReference type="RefSeq" id="WP_118890068.1">
    <property type="nucleotide sequence ID" value="NZ_PHUT01000016.1"/>
</dbReference>
<comment type="subcellular location">
    <subcellularLocation>
        <location evidence="1">Cell inner membrane</location>
        <topology evidence="1">Multi-pass membrane protein</topology>
    </subcellularLocation>
</comment>